<dbReference type="CDD" id="cd00090">
    <property type="entry name" value="HTH_ARSR"/>
    <property type="match status" value="1"/>
</dbReference>
<dbReference type="RefSeq" id="WP_114589728.1">
    <property type="nucleotide sequence ID" value="NZ_CP031165.1"/>
</dbReference>
<organism evidence="3 4">
    <name type="scientific">Euzebya pacifica</name>
    <dbReference type="NCBI Taxonomy" id="1608957"/>
    <lineage>
        <taxon>Bacteria</taxon>
        <taxon>Bacillati</taxon>
        <taxon>Actinomycetota</taxon>
        <taxon>Nitriliruptoria</taxon>
        <taxon>Euzebyales</taxon>
    </lineage>
</organism>
<reference evidence="3 4" key="1">
    <citation type="submission" date="2018-09" db="EMBL/GenBank/DDBJ databases">
        <title>Complete genome sequence of Euzebya sp. DY32-46 isolated from seawater of Pacific Ocean.</title>
        <authorList>
            <person name="Xu L."/>
            <person name="Wu Y.-H."/>
            <person name="Xu X.-W."/>
        </authorList>
    </citation>
    <scope>NUCLEOTIDE SEQUENCE [LARGE SCALE GENOMIC DNA]</scope>
    <source>
        <strain evidence="3 4">DY32-46</strain>
    </source>
</reference>
<gene>
    <name evidence="3" type="ORF">DVS28_a0130</name>
</gene>
<dbReference type="SMART" id="SM00418">
    <property type="entry name" value="HTH_ARSR"/>
    <property type="match status" value="1"/>
</dbReference>
<accession>A0A346XRJ1</accession>
<dbReference type="GO" id="GO:0003700">
    <property type="term" value="F:DNA-binding transcription factor activity"/>
    <property type="evidence" value="ECO:0007669"/>
    <property type="project" value="InterPro"/>
</dbReference>
<dbReference type="SUPFAM" id="SSF46785">
    <property type="entry name" value="Winged helix' DNA-binding domain"/>
    <property type="match status" value="1"/>
</dbReference>
<dbReference type="InterPro" id="IPR036390">
    <property type="entry name" value="WH_DNA-bd_sf"/>
</dbReference>
<sequence length="234" mass="24844">MTAPPDVAVDAPTRDHADARMSDATKVHRAMGDDSRSHIVDVLRATPDPMGIRDIADAVGLHVSTVRGHLDVLQDAGLVTSEQVVTDARGRPPLAWTATAAATTSADGGYRLLAEILLSQLVDRPASPLESGRRWGAHLIEAPRPGTVVSDDEAVQRVLALLDQLGFAPSLDDDTVLLRRCPFADLARGHEDLICQTHLGIVRGALDALGSTTRAEAMAPFVEPSLCTVRLSTS</sequence>
<dbReference type="EMBL" id="CP031165">
    <property type="protein sequence ID" value="AXV04838.1"/>
    <property type="molecule type" value="Genomic_DNA"/>
</dbReference>
<dbReference type="InterPro" id="IPR005471">
    <property type="entry name" value="Tscrpt_reg_IclR_N"/>
</dbReference>
<dbReference type="InterPro" id="IPR036388">
    <property type="entry name" value="WH-like_DNA-bd_sf"/>
</dbReference>
<protein>
    <submittedName>
        <fullName evidence="3">Putative TRANSCRIPTIONAL REGULATORY PROTEIN</fullName>
    </submittedName>
</protein>
<dbReference type="GO" id="GO:0003677">
    <property type="term" value="F:DNA binding"/>
    <property type="evidence" value="ECO:0007669"/>
    <property type="project" value="InterPro"/>
</dbReference>
<name>A0A346XRJ1_9ACTN</name>
<dbReference type="Gene3D" id="1.10.10.10">
    <property type="entry name" value="Winged helix-like DNA-binding domain superfamily/Winged helix DNA-binding domain"/>
    <property type="match status" value="1"/>
</dbReference>
<dbReference type="InterPro" id="IPR011991">
    <property type="entry name" value="ArsR-like_HTH"/>
</dbReference>
<keyword evidence="4" id="KW-1185">Reference proteome</keyword>
<evidence type="ECO:0000259" key="2">
    <source>
        <dbReference type="SMART" id="SM00418"/>
    </source>
</evidence>
<dbReference type="AlphaFoldDB" id="A0A346XRJ1"/>
<feature type="region of interest" description="Disordered" evidence="1">
    <location>
        <begin position="1"/>
        <end position="20"/>
    </location>
</feature>
<dbReference type="InterPro" id="IPR001845">
    <property type="entry name" value="HTH_ArsR_DNA-bd_dom"/>
</dbReference>
<evidence type="ECO:0000313" key="3">
    <source>
        <dbReference type="EMBL" id="AXV04838.1"/>
    </source>
</evidence>
<evidence type="ECO:0000256" key="1">
    <source>
        <dbReference type="SAM" id="MobiDB-lite"/>
    </source>
</evidence>
<evidence type="ECO:0000313" key="4">
    <source>
        <dbReference type="Proteomes" id="UP000264006"/>
    </source>
</evidence>
<feature type="domain" description="HTH arsR-type" evidence="2">
    <location>
        <begin position="26"/>
        <end position="99"/>
    </location>
</feature>
<proteinExistence type="predicted"/>
<dbReference type="Pfam" id="PF09339">
    <property type="entry name" value="HTH_IclR"/>
    <property type="match status" value="1"/>
</dbReference>
<dbReference type="Proteomes" id="UP000264006">
    <property type="component" value="Chromosome"/>
</dbReference>
<dbReference type="KEGG" id="euz:DVS28_a0130"/>
<dbReference type="OrthoDB" id="3399802at2"/>